<gene>
    <name evidence="1" type="ORF">DL762_008237</name>
</gene>
<dbReference type="InterPro" id="IPR027417">
    <property type="entry name" value="P-loop_NTPase"/>
</dbReference>
<name>A0ABY0GWS1_9PEZI</name>
<evidence type="ECO:0000313" key="1">
    <source>
        <dbReference type="EMBL" id="RYO79323.1"/>
    </source>
</evidence>
<sequence length="181" mass="20756">MSRYIELLLEPLMVKNKKVTGLRFGGNGTMGSTHVLGILEYKAYHMKSALEMGPPHINVSKDRVRAGYHGEGRIYGNEGCDRWFADYDALLDVTSFFVPELVAAYPDSRSFPIRYLSVLNEFTGARVEFRRLAPRHIWKDKPPGDDVEATKTYNNQYNNSYIWPTKLNLLRPVRENGKARI</sequence>
<dbReference type="Gene3D" id="3.40.50.300">
    <property type="entry name" value="P-loop containing nucleotide triphosphate hydrolases"/>
    <property type="match status" value="1"/>
</dbReference>
<dbReference type="Pfam" id="PF17784">
    <property type="entry name" value="Sulfotransfer_4"/>
    <property type="match status" value="1"/>
</dbReference>
<accession>A0ABY0GWS1</accession>
<evidence type="ECO:0008006" key="3">
    <source>
        <dbReference type="Google" id="ProtNLM"/>
    </source>
</evidence>
<proteinExistence type="predicted"/>
<evidence type="ECO:0000313" key="2">
    <source>
        <dbReference type="Proteomes" id="UP000294003"/>
    </source>
</evidence>
<dbReference type="InterPro" id="IPR040632">
    <property type="entry name" value="Sulfotransfer_4"/>
</dbReference>
<dbReference type="EMBL" id="QJNS01000334">
    <property type="protein sequence ID" value="RYO79323.1"/>
    <property type="molecule type" value="Genomic_DNA"/>
</dbReference>
<keyword evidence="2" id="KW-1185">Reference proteome</keyword>
<organism evidence="1 2">
    <name type="scientific">Monosporascus cannonballus</name>
    <dbReference type="NCBI Taxonomy" id="155416"/>
    <lineage>
        <taxon>Eukaryota</taxon>
        <taxon>Fungi</taxon>
        <taxon>Dikarya</taxon>
        <taxon>Ascomycota</taxon>
        <taxon>Pezizomycotina</taxon>
        <taxon>Sordariomycetes</taxon>
        <taxon>Xylariomycetidae</taxon>
        <taxon>Xylariales</taxon>
        <taxon>Xylariales incertae sedis</taxon>
        <taxon>Monosporascus</taxon>
    </lineage>
</organism>
<dbReference type="Proteomes" id="UP000294003">
    <property type="component" value="Unassembled WGS sequence"/>
</dbReference>
<reference evidence="1 2" key="1">
    <citation type="submission" date="2018-06" db="EMBL/GenBank/DDBJ databases">
        <title>Complete Genomes of Monosporascus.</title>
        <authorList>
            <person name="Robinson A.J."/>
            <person name="Natvig D.O."/>
        </authorList>
    </citation>
    <scope>NUCLEOTIDE SEQUENCE [LARGE SCALE GENOMIC DNA]</scope>
    <source>
        <strain evidence="1 2">CBS 609.92</strain>
    </source>
</reference>
<comment type="caution">
    <text evidence="1">The sequence shown here is derived from an EMBL/GenBank/DDBJ whole genome shotgun (WGS) entry which is preliminary data.</text>
</comment>
<protein>
    <recommendedName>
        <fullName evidence="3">Berberine/berberine-like domain-containing protein</fullName>
    </recommendedName>
</protein>